<gene>
    <name evidence="2" type="ORF">EBO15_34385</name>
</gene>
<evidence type="ECO:0000313" key="2">
    <source>
        <dbReference type="EMBL" id="RMI37966.1"/>
    </source>
</evidence>
<feature type="compositionally biased region" description="Low complexity" evidence="1">
    <location>
        <begin position="21"/>
        <end position="35"/>
    </location>
</feature>
<protein>
    <submittedName>
        <fullName evidence="2">Uncharacterized protein</fullName>
    </submittedName>
</protein>
<organism evidence="2 3">
    <name type="scientific">Actinomadura harenae</name>
    <dbReference type="NCBI Taxonomy" id="2483351"/>
    <lineage>
        <taxon>Bacteria</taxon>
        <taxon>Bacillati</taxon>
        <taxon>Actinomycetota</taxon>
        <taxon>Actinomycetes</taxon>
        <taxon>Streptosporangiales</taxon>
        <taxon>Thermomonosporaceae</taxon>
        <taxon>Actinomadura</taxon>
    </lineage>
</organism>
<accession>A0A3M2LLH6</accession>
<dbReference type="Proteomes" id="UP000282674">
    <property type="component" value="Unassembled WGS sequence"/>
</dbReference>
<proteinExistence type="predicted"/>
<dbReference type="EMBL" id="RFFG01000095">
    <property type="protein sequence ID" value="RMI37966.1"/>
    <property type="molecule type" value="Genomic_DNA"/>
</dbReference>
<dbReference type="AlphaFoldDB" id="A0A3M2LLH6"/>
<keyword evidence="3" id="KW-1185">Reference proteome</keyword>
<evidence type="ECO:0000313" key="3">
    <source>
        <dbReference type="Proteomes" id="UP000282674"/>
    </source>
</evidence>
<feature type="region of interest" description="Disordered" evidence="1">
    <location>
        <begin position="18"/>
        <end position="37"/>
    </location>
</feature>
<evidence type="ECO:0000256" key="1">
    <source>
        <dbReference type="SAM" id="MobiDB-lite"/>
    </source>
</evidence>
<reference evidence="2 3" key="1">
    <citation type="submission" date="2018-10" db="EMBL/GenBank/DDBJ databases">
        <title>Isolation from soil.</title>
        <authorList>
            <person name="Hu J."/>
        </authorList>
    </citation>
    <scope>NUCLEOTIDE SEQUENCE [LARGE SCALE GENOMIC DNA]</scope>
    <source>
        <strain evidence="2 3">NEAU-Ht49</strain>
    </source>
</reference>
<sequence>MLVGASVLTGCGSKAVDVHESPSAGGSRSASALPPGQGGDRLVLRWRMSGGMGGVGGPWNVPDFSLYADGTAITAGAPGKGSQLKRYHLKQAVFQQLVADAKKAGLQRSQRIKVSGRIADAMVLTIWMGSARTDIEMPEQHHVPATALWKRLQPEQWPTDDQHSPPDIYHPVRLAVGALDTGEQSAPPDAVAWPLSPLGKGRQVRGRLCTVYSGADATRLRDLASKTVLGARFTSGGRLYTMQIRPLLPDETSCDALA</sequence>
<comment type="caution">
    <text evidence="2">The sequence shown here is derived from an EMBL/GenBank/DDBJ whole genome shotgun (WGS) entry which is preliminary data.</text>
</comment>
<name>A0A3M2LLH6_9ACTN</name>